<dbReference type="AlphaFoldDB" id="A0A4R2P8Y4"/>
<organism evidence="1 2">
    <name type="scientific">Rhodothalassium salexigens DSM 2132</name>
    <dbReference type="NCBI Taxonomy" id="1188247"/>
    <lineage>
        <taxon>Bacteria</taxon>
        <taxon>Pseudomonadati</taxon>
        <taxon>Pseudomonadota</taxon>
        <taxon>Alphaproteobacteria</taxon>
        <taxon>Rhodothalassiales</taxon>
        <taxon>Rhodothalassiaceae</taxon>
        <taxon>Rhodothalassium</taxon>
    </lineage>
</organism>
<dbReference type="Proteomes" id="UP000295399">
    <property type="component" value="Unassembled WGS sequence"/>
</dbReference>
<name>A0A4R2P8Y4_RHOSA</name>
<comment type="caution">
    <text evidence="1">The sequence shown here is derived from an EMBL/GenBank/DDBJ whole genome shotgun (WGS) entry which is preliminary data.</text>
</comment>
<dbReference type="SUPFAM" id="SSF53335">
    <property type="entry name" value="S-adenosyl-L-methionine-dependent methyltransferases"/>
    <property type="match status" value="1"/>
</dbReference>
<dbReference type="InterPro" id="IPR010342">
    <property type="entry name" value="DUF938"/>
</dbReference>
<dbReference type="Pfam" id="PF06080">
    <property type="entry name" value="DUF938"/>
    <property type="match status" value="1"/>
</dbReference>
<accession>A0A4R2P8Y4</accession>
<proteinExistence type="predicted"/>
<dbReference type="PANTHER" id="PTHR20974:SF0">
    <property type="entry name" value="UPF0585 PROTEIN CG18661"/>
    <property type="match status" value="1"/>
</dbReference>
<gene>
    <name evidence="1" type="ORF">EV659_11150</name>
</gene>
<dbReference type="RefSeq" id="WP_132709289.1">
    <property type="nucleotide sequence ID" value="NZ_JACIGF010000011.1"/>
</dbReference>
<dbReference type="EMBL" id="SLXO01000011">
    <property type="protein sequence ID" value="TCP31480.1"/>
    <property type="molecule type" value="Genomic_DNA"/>
</dbReference>
<dbReference type="PANTHER" id="PTHR20974">
    <property type="entry name" value="UPF0585 PROTEIN CG18661"/>
    <property type="match status" value="1"/>
</dbReference>
<sequence length="208" mass="21850">MDDRRIAPAAERNKQPILDVLGPRLPRAGLVLEVAAGTGQHAAFLSRHLPGLDWQPTDPEPDNLASIQAHAGDGSDRLRPARALDVTARPWAVPLDGLAAVVAINLIHIAPWDAARALVAEAGARLSPGGLLYLYGPFKRGGVHSAPSNAAFDDSLAARDPRWGVRDLDDVAALAAAAGFASPELVAMPANNLSVLLRREDRSVGSPV</sequence>
<dbReference type="OrthoDB" id="5525831at2"/>
<dbReference type="InterPro" id="IPR029063">
    <property type="entry name" value="SAM-dependent_MTases_sf"/>
</dbReference>
<protein>
    <submittedName>
        <fullName evidence="1">Uncharacterized protein DUF938</fullName>
    </submittedName>
</protein>
<keyword evidence="2" id="KW-1185">Reference proteome</keyword>
<evidence type="ECO:0000313" key="2">
    <source>
        <dbReference type="Proteomes" id="UP000295399"/>
    </source>
</evidence>
<evidence type="ECO:0000313" key="1">
    <source>
        <dbReference type="EMBL" id="TCP31480.1"/>
    </source>
</evidence>
<reference evidence="1 2" key="1">
    <citation type="submission" date="2019-03" db="EMBL/GenBank/DDBJ databases">
        <title>Genomic Encyclopedia of Type Strains, Phase IV (KMG-IV): sequencing the most valuable type-strain genomes for metagenomic binning, comparative biology and taxonomic classification.</title>
        <authorList>
            <person name="Goeker M."/>
        </authorList>
    </citation>
    <scope>NUCLEOTIDE SEQUENCE [LARGE SCALE GENOMIC DNA]</scope>
    <source>
        <strain evidence="1 2">DSM 2132</strain>
    </source>
</reference>
<dbReference type="InParanoid" id="A0A4R2P8Y4"/>
<dbReference type="Gene3D" id="3.40.50.150">
    <property type="entry name" value="Vaccinia Virus protein VP39"/>
    <property type="match status" value="1"/>
</dbReference>